<accession>A0A151MI94</accession>
<protein>
    <submittedName>
        <fullName evidence="1">Uncharacterized protein</fullName>
    </submittedName>
</protein>
<sequence>MVCSMHTGQSLDIFVLQKDPSYSGSWNWFLHKGSEQSPGSSCCLLHTGTSGRVLQGLLPLNTAVSP</sequence>
<proteinExistence type="predicted"/>
<dbReference type="EMBL" id="AKHW03006099">
    <property type="protein sequence ID" value="KYO24252.1"/>
    <property type="molecule type" value="Genomic_DNA"/>
</dbReference>
<gene>
    <name evidence="1" type="ORF">Y1Q_0004293</name>
</gene>
<evidence type="ECO:0000313" key="1">
    <source>
        <dbReference type="EMBL" id="KYO24252.1"/>
    </source>
</evidence>
<evidence type="ECO:0000313" key="2">
    <source>
        <dbReference type="Proteomes" id="UP000050525"/>
    </source>
</evidence>
<dbReference type="AlphaFoldDB" id="A0A151MI94"/>
<organism evidence="1 2">
    <name type="scientific">Alligator mississippiensis</name>
    <name type="common">American alligator</name>
    <dbReference type="NCBI Taxonomy" id="8496"/>
    <lineage>
        <taxon>Eukaryota</taxon>
        <taxon>Metazoa</taxon>
        <taxon>Chordata</taxon>
        <taxon>Craniata</taxon>
        <taxon>Vertebrata</taxon>
        <taxon>Euteleostomi</taxon>
        <taxon>Archelosauria</taxon>
        <taxon>Archosauria</taxon>
        <taxon>Crocodylia</taxon>
        <taxon>Alligatoridae</taxon>
        <taxon>Alligatorinae</taxon>
        <taxon>Alligator</taxon>
    </lineage>
</organism>
<keyword evidence="2" id="KW-1185">Reference proteome</keyword>
<reference evidence="1 2" key="1">
    <citation type="journal article" date="2012" name="Genome Biol.">
        <title>Sequencing three crocodilian genomes to illuminate the evolution of archosaurs and amniotes.</title>
        <authorList>
            <person name="St John J.A."/>
            <person name="Braun E.L."/>
            <person name="Isberg S.R."/>
            <person name="Miles L.G."/>
            <person name="Chong A.Y."/>
            <person name="Gongora J."/>
            <person name="Dalzell P."/>
            <person name="Moran C."/>
            <person name="Bed'hom B."/>
            <person name="Abzhanov A."/>
            <person name="Burgess S.C."/>
            <person name="Cooksey A.M."/>
            <person name="Castoe T.A."/>
            <person name="Crawford N.G."/>
            <person name="Densmore L.D."/>
            <person name="Drew J.C."/>
            <person name="Edwards S.V."/>
            <person name="Faircloth B.C."/>
            <person name="Fujita M.K."/>
            <person name="Greenwold M.J."/>
            <person name="Hoffmann F.G."/>
            <person name="Howard J.M."/>
            <person name="Iguchi T."/>
            <person name="Janes D.E."/>
            <person name="Khan S.Y."/>
            <person name="Kohno S."/>
            <person name="de Koning A.J."/>
            <person name="Lance S.L."/>
            <person name="McCarthy F.M."/>
            <person name="McCormack J.E."/>
            <person name="Merchant M.E."/>
            <person name="Peterson D.G."/>
            <person name="Pollock D.D."/>
            <person name="Pourmand N."/>
            <person name="Raney B.J."/>
            <person name="Roessler K.A."/>
            <person name="Sanford J.R."/>
            <person name="Sawyer R.H."/>
            <person name="Schmidt C.J."/>
            <person name="Triplett E.W."/>
            <person name="Tuberville T.D."/>
            <person name="Venegas-Anaya M."/>
            <person name="Howard J.T."/>
            <person name="Jarvis E.D."/>
            <person name="Guillette L.J.Jr."/>
            <person name="Glenn T.C."/>
            <person name="Green R.E."/>
            <person name="Ray D.A."/>
        </authorList>
    </citation>
    <scope>NUCLEOTIDE SEQUENCE [LARGE SCALE GENOMIC DNA]</scope>
    <source>
        <strain evidence="1">KSC_2009_1</strain>
    </source>
</reference>
<dbReference type="Proteomes" id="UP000050525">
    <property type="component" value="Unassembled WGS sequence"/>
</dbReference>
<name>A0A151MI94_ALLMI</name>
<comment type="caution">
    <text evidence="1">The sequence shown here is derived from an EMBL/GenBank/DDBJ whole genome shotgun (WGS) entry which is preliminary data.</text>
</comment>